<gene>
    <name evidence="7" type="ORF">GCM10025876_19610</name>
</gene>
<dbReference type="SUPFAM" id="SSF53335">
    <property type="entry name" value="S-adenosyl-L-methionine-dependent methyltransferases"/>
    <property type="match status" value="1"/>
</dbReference>
<dbReference type="InterPro" id="IPR029063">
    <property type="entry name" value="SAM-dependent_MTases_sf"/>
</dbReference>
<dbReference type="EMBL" id="BSUN01000001">
    <property type="protein sequence ID" value="GMA35757.1"/>
    <property type="molecule type" value="Genomic_DNA"/>
</dbReference>
<dbReference type="InterPro" id="IPR003682">
    <property type="entry name" value="rRNA_ssu_MeTfrase_G"/>
</dbReference>
<evidence type="ECO:0000313" key="8">
    <source>
        <dbReference type="Proteomes" id="UP001157125"/>
    </source>
</evidence>
<evidence type="ECO:0000256" key="5">
    <source>
        <dbReference type="ARBA" id="ARBA00022691"/>
    </source>
</evidence>
<evidence type="ECO:0000313" key="7">
    <source>
        <dbReference type="EMBL" id="GMA35757.1"/>
    </source>
</evidence>
<dbReference type="Proteomes" id="UP001157125">
    <property type="component" value="Unassembled WGS sequence"/>
</dbReference>
<reference evidence="8" key="1">
    <citation type="journal article" date="2019" name="Int. J. Syst. Evol. Microbiol.">
        <title>The Global Catalogue of Microorganisms (GCM) 10K type strain sequencing project: providing services to taxonomists for standard genome sequencing and annotation.</title>
        <authorList>
            <consortium name="The Broad Institute Genomics Platform"/>
            <consortium name="The Broad Institute Genome Sequencing Center for Infectious Disease"/>
            <person name="Wu L."/>
            <person name="Ma J."/>
        </authorList>
    </citation>
    <scope>NUCLEOTIDE SEQUENCE [LARGE SCALE GENOMIC DNA]</scope>
    <source>
        <strain evidence="8">NBRC 112299</strain>
    </source>
</reference>
<keyword evidence="5" id="KW-0949">S-adenosyl-L-methionine</keyword>
<keyword evidence="3" id="KW-0489">Methyltransferase</keyword>
<keyword evidence="1" id="KW-0963">Cytoplasm</keyword>
<accession>A0ABQ6ID30</accession>
<dbReference type="Pfam" id="PF02527">
    <property type="entry name" value="GidB"/>
    <property type="match status" value="1"/>
</dbReference>
<dbReference type="PANTHER" id="PTHR31760:SF0">
    <property type="entry name" value="S-ADENOSYL-L-METHIONINE-DEPENDENT METHYLTRANSFERASES SUPERFAMILY PROTEIN"/>
    <property type="match status" value="1"/>
</dbReference>
<dbReference type="Gene3D" id="3.40.50.150">
    <property type="entry name" value="Vaccinia Virus protein VP39"/>
    <property type="match status" value="1"/>
</dbReference>
<evidence type="ECO:0000256" key="4">
    <source>
        <dbReference type="ARBA" id="ARBA00022679"/>
    </source>
</evidence>
<protein>
    <recommendedName>
        <fullName evidence="6">Glucose-inhibited division protein B</fullName>
    </recommendedName>
</protein>
<dbReference type="RefSeq" id="WP_284328179.1">
    <property type="nucleotide sequence ID" value="NZ_BSUN01000001.1"/>
</dbReference>
<evidence type="ECO:0000256" key="2">
    <source>
        <dbReference type="ARBA" id="ARBA00022552"/>
    </source>
</evidence>
<sequence length="128" mass="13772">MTRIWERHILNSAAVVPFLGEGTIVDVGSGAGLPGIVVAAMLPERQVVLVEPMERRTTWLFEAAERCGIDNAIVVRGRAEEVRESVEADVITARAVASIDKARQVVRALAQPHRNHGAPQGTVRSAGD</sequence>
<keyword evidence="8" id="KW-1185">Reference proteome</keyword>
<evidence type="ECO:0000256" key="6">
    <source>
        <dbReference type="ARBA" id="ARBA00031818"/>
    </source>
</evidence>
<keyword evidence="4" id="KW-0808">Transferase</keyword>
<keyword evidence="2" id="KW-0698">rRNA processing</keyword>
<evidence type="ECO:0000256" key="3">
    <source>
        <dbReference type="ARBA" id="ARBA00022603"/>
    </source>
</evidence>
<organism evidence="7 8">
    <name type="scientific">Demequina litorisediminis</name>
    <dbReference type="NCBI Taxonomy" id="1849022"/>
    <lineage>
        <taxon>Bacteria</taxon>
        <taxon>Bacillati</taxon>
        <taxon>Actinomycetota</taxon>
        <taxon>Actinomycetes</taxon>
        <taxon>Micrococcales</taxon>
        <taxon>Demequinaceae</taxon>
        <taxon>Demequina</taxon>
    </lineage>
</organism>
<proteinExistence type="predicted"/>
<name>A0ABQ6ID30_9MICO</name>
<evidence type="ECO:0000256" key="1">
    <source>
        <dbReference type="ARBA" id="ARBA00022490"/>
    </source>
</evidence>
<comment type="caution">
    <text evidence="7">The sequence shown here is derived from an EMBL/GenBank/DDBJ whole genome shotgun (WGS) entry which is preliminary data.</text>
</comment>
<dbReference type="PANTHER" id="PTHR31760">
    <property type="entry name" value="S-ADENOSYL-L-METHIONINE-DEPENDENT METHYLTRANSFERASES SUPERFAMILY PROTEIN"/>
    <property type="match status" value="1"/>
</dbReference>